<dbReference type="Pfam" id="PF04314">
    <property type="entry name" value="PCuAC"/>
    <property type="match status" value="1"/>
</dbReference>
<dbReference type="PANTHER" id="PTHR36302">
    <property type="entry name" value="BLR7088 PROTEIN"/>
    <property type="match status" value="1"/>
</dbReference>
<organism evidence="2 3">
    <name type="scientific">Limobrevibacterium gyesilva</name>
    <dbReference type="NCBI Taxonomy" id="2991712"/>
    <lineage>
        <taxon>Bacteria</taxon>
        <taxon>Pseudomonadati</taxon>
        <taxon>Pseudomonadota</taxon>
        <taxon>Alphaproteobacteria</taxon>
        <taxon>Acetobacterales</taxon>
        <taxon>Acetobacteraceae</taxon>
        <taxon>Limobrevibacterium</taxon>
    </lineage>
</organism>
<dbReference type="Proteomes" id="UP001165679">
    <property type="component" value="Unassembled WGS sequence"/>
</dbReference>
<reference evidence="2" key="2">
    <citation type="submission" date="2022-10" db="EMBL/GenBank/DDBJ databases">
        <authorList>
            <person name="Trinh H.N."/>
        </authorList>
    </citation>
    <scope>NUCLEOTIDE SEQUENCE</scope>
    <source>
        <strain evidence="2">RN2-1</strain>
    </source>
</reference>
<dbReference type="InterPro" id="IPR007410">
    <property type="entry name" value="LpqE-like"/>
</dbReference>
<dbReference type="PANTHER" id="PTHR36302:SF1">
    <property type="entry name" value="COPPER CHAPERONE PCU(A)C"/>
    <property type="match status" value="1"/>
</dbReference>
<protein>
    <submittedName>
        <fullName evidence="2">Copper chaperone PCu(A)C</fullName>
    </submittedName>
</protein>
<dbReference type="SUPFAM" id="SSF110087">
    <property type="entry name" value="DR1885-like metal-binding protein"/>
    <property type="match status" value="1"/>
</dbReference>
<evidence type="ECO:0000313" key="2">
    <source>
        <dbReference type="EMBL" id="MCW3473635.1"/>
    </source>
</evidence>
<feature type="chain" id="PRO_5041239746" evidence="1">
    <location>
        <begin position="20"/>
        <end position="161"/>
    </location>
</feature>
<accession>A0AA41YNM1</accession>
<dbReference type="RefSeq" id="WP_264712216.1">
    <property type="nucleotide sequence ID" value="NZ_JAPDNT010000001.1"/>
</dbReference>
<feature type="signal peptide" evidence="1">
    <location>
        <begin position="1"/>
        <end position="19"/>
    </location>
</feature>
<dbReference type="EMBL" id="JAPDNT010000001">
    <property type="protein sequence ID" value="MCW3473635.1"/>
    <property type="molecule type" value="Genomic_DNA"/>
</dbReference>
<sequence length="161" mass="16989">MMRHIVLAATLLMAGPALAQASTMQVQNAWARATAPSAKVGGVFLTLIDSGGPDRLVSVASPVAATAELHETVNDQGIMKMRAVPVLPLEAGKPVELKPGSYHIMLMDLKRQLKPGDSFPITLTFEKAAPVTATVTVGKAGASGPEAMDHDMQHMQHMTKP</sequence>
<dbReference type="AlphaFoldDB" id="A0AA41YNM1"/>
<dbReference type="Gene3D" id="2.60.40.1890">
    <property type="entry name" value="PCu(A)C copper chaperone"/>
    <property type="match status" value="1"/>
</dbReference>
<proteinExistence type="predicted"/>
<keyword evidence="1" id="KW-0732">Signal</keyword>
<dbReference type="InterPro" id="IPR036182">
    <property type="entry name" value="PCuAC_sf"/>
</dbReference>
<evidence type="ECO:0000256" key="1">
    <source>
        <dbReference type="SAM" id="SignalP"/>
    </source>
</evidence>
<gene>
    <name evidence="2" type="ORF">OL599_03515</name>
</gene>
<reference evidence="2" key="1">
    <citation type="submission" date="2022-09" db="EMBL/GenBank/DDBJ databases">
        <title>Rhodovastum sp. nov. RN2-1 isolated from soil in Seongnam, South Korea.</title>
        <authorList>
            <person name="Le N.T."/>
        </authorList>
    </citation>
    <scope>NUCLEOTIDE SEQUENCE</scope>
    <source>
        <strain evidence="2">RN2-1</strain>
    </source>
</reference>
<name>A0AA41YNM1_9PROT</name>
<dbReference type="InterPro" id="IPR058248">
    <property type="entry name" value="Lxx211020-like"/>
</dbReference>
<comment type="caution">
    <text evidence="2">The sequence shown here is derived from an EMBL/GenBank/DDBJ whole genome shotgun (WGS) entry which is preliminary data.</text>
</comment>
<evidence type="ECO:0000313" key="3">
    <source>
        <dbReference type="Proteomes" id="UP001165679"/>
    </source>
</evidence>
<keyword evidence="3" id="KW-1185">Reference proteome</keyword>